<organism evidence="1 2">
    <name type="scientific">Roseateles toxinivorans</name>
    <dbReference type="NCBI Taxonomy" id="270368"/>
    <lineage>
        <taxon>Bacteria</taxon>
        <taxon>Pseudomonadati</taxon>
        <taxon>Pseudomonadota</taxon>
        <taxon>Betaproteobacteria</taxon>
        <taxon>Burkholderiales</taxon>
        <taxon>Sphaerotilaceae</taxon>
        <taxon>Roseateles</taxon>
    </lineage>
</organism>
<name>A0A4R6QQ78_9BURK</name>
<keyword evidence="1" id="KW-0808">Transferase</keyword>
<dbReference type="InterPro" id="IPR029063">
    <property type="entry name" value="SAM-dependent_MTases_sf"/>
</dbReference>
<protein>
    <submittedName>
        <fullName evidence="1">Methyltransferase family protein</fullName>
    </submittedName>
</protein>
<reference evidence="1 2" key="1">
    <citation type="submission" date="2019-03" db="EMBL/GenBank/DDBJ databases">
        <title>Genomic Encyclopedia of Type Strains, Phase IV (KMG-IV): sequencing the most valuable type-strain genomes for metagenomic binning, comparative biology and taxonomic classification.</title>
        <authorList>
            <person name="Goeker M."/>
        </authorList>
    </citation>
    <scope>NUCLEOTIDE SEQUENCE [LARGE SCALE GENOMIC DNA]</scope>
    <source>
        <strain evidence="1 2">DSM 16998</strain>
    </source>
</reference>
<dbReference type="Gene3D" id="3.40.50.150">
    <property type="entry name" value="Vaccinia Virus protein VP39"/>
    <property type="match status" value="1"/>
</dbReference>
<keyword evidence="1" id="KW-0489">Methyltransferase</keyword>
<dbReference type="AlphaFoldDB" id="A0A4R6QQ78"/>
<dbReference type="SUPFAM" id="SSF53335">
    <property type="entry name" value="S-adenosyl-L-methionine-dependent methyltransferases"/>
    <property type="match status" value="1"/>
</dbReference>
<accession>A0A4R6QQ78</accession>
<keyword evidence="2" id="KW-1185">Reference proteome</keyword>
<dbReference type="GO" id="GO:0008168">
    <property type="term" value="F:methyltransferase activity"/>
    <property type="evidence" value="ECO:0007669"/>
    <property type="project" value="UniProtKB-KW"/>
</dbReference>
<evidence type="ECO:0000313" key="2">
    <source>
        <dbReference type="Proteomes" id="UP000295361"/>
    </source>
</evidence>
<dbReference type="InParanoid" id="A0A4R6QQ78"/>
<evidence type="ECO:0000313" key="1">
    <source>
        <dbReference type="EMBL" id="TDP71394.1"/>
    </source>
</evidence>
<sequence length="370" mass="40170">MTPERPTSPSIKPSCTLIFPANHPDGLRYREEARERSEVVVLAASGPSAHGVQIEGQEVWALPFVHEAGFADALMALADRHNIARVYSPVAAAHGGLAQAIRECALPLRLLGRSPIAREVARCRNLMSRAESMAGFISSTAEGGQPLPLASIASVLQLADGIYGESNELKIAAMIAIFASSPEGDVVEIGSLVGRSAAVLAWLARRYDIGQVLAIDPWEPLAAQQHDSPQLVRTVLSDDWDFSLLPKDFAINLQSVGWGQLNYLQMRSIDGHAHYCRTGTVESPEFGQTRYCGKIAVLHIDGNHDYSAVASDTERWFPLLVPGGWLILDDYIWAHGNGPQRVGDALLAAQAHRIERAFVCGKALFVRLMP</sequence>
<dbReference type="GO" id="GO:0032259">
    <property type="term" value="P:methylation"/>
    <property type="evidence" value="ECO:0007669"/>
    <property type="project" value="UniProtKB-KW"/>
</dbReference>
<proteinExistence type="predicted"/>
<dbReference type="RefSeq" id="WP_166651975.1">
    <property type="nucleotide sequence ID" value="NZ_SNXS01000003.1"/>
</dbReference>
<dbReference type="EMBL" id="SNXS01000003">
    <property type="protein sequence ID" value="TDP71394.1"/>
    <property type="molecule type" value="Genomic_DNA"/>
</dbReference>
<gene>
    <name evidence="1" type="ORF">DES47_103375</name>
</gene>
<dbReference type="Proteomes" id="UP000295361">
    <property type="component" value="Unassembled WGS sequence"/>
</dbReference>
<dbReference type="Pfam" id="PF13578">
    <property type="entry name" value="Methyltransf_24"/>
    <property type="match status" value="1"/>
</dbReference>
<comment type="caution">
    <text evidence="1">The sequence shown here is derived from an EMBL/GenBank/DDBJ whole genome shotgun (WGS) entry which is preliminary data.</text>
</comment>